<dbReference type="GO" id="GO:0016020">
    <property type="term" value="C:membrane"/>
    <property type="evidence" value="ECO:0007669"/>
    <property type="project" value="InterPro"/>
</dbReference>
<organism evidence="1 2">
    <name type="scientific">Romboutsia maritimum</name>
    <dbReference type="NCBI Taxonomy" id="2020948"/>
    <lineage>
        <taxon>Bacteria</taxon>
        <taxon>Bacillati</taxon>
        <taxon>Bacillota</taxon>
        <taxon>Clostridia</taxon>
        <taxon>Peptostreptococcales</taxon>
        <taxon>Peptostreptococcaceae</taxon>
        <taxon>Romboutsia</taxon>
    </lineage>
</organism>
<dbReference type="EMBL" id="NOJZ02000002">
    <property type="protein sequence ID" value="RDY24522.1"/>
    <property type="molecule type" value="Genomic_DNA"/>
</dbReference>
<dbReference type="InterPro" id="IPR043148">
    <property type="entry name" value="TagF_C"/>
</dbReference>
<proteinExistence type="predicted"/>
<protein>
    <submittedName>
        <fullName evidence="1">Uncharacterized protein</fullName>
    </submittedName>
</protein>
<dbReference type="InterPro" id="IPR007554">
    <property type="entry name" value="Glycerophosphate_synth"/>
</dbReference>
<evidence type="ECO:0000313" key="2">
    <source>
        <dbReference type="Proteomes" id="UP000243494"/>
    </source>
</evidence>
<gene>
    <name evidence="1" type="ORF">CHF27_002460</name>
</gene>
<keyword evidence="2" id="KW-1185">Reference proteome</keyword>
<sequence length="117" mass="13820">MEITIKTMRPKMLDWYESIIKRVNESKNIIVDQNSDVYPSIAISKALISDYSSVIFQYMITEKSILSMIKTEILDNSSFYAVDYLENYFLDKGVTVSEFIQMVWMMRYALLLRFLDN</sequence>
<dbReference type="GO" id="GO:0047355">
    <property type="term" value="F:CDP-glycerol glycerophosphotransferase activity"/>
    <property type="evidence" value="ECO:0007669"/>
    <property type="project" value="InterPro"/>
</dbReference>
<dbReference type="Gene3D" id="3.40.50.12580">
    <property type="match status" value="1"/>
</dbReference>
<reference evidence="1 2" key="1">
    <citation type="journal article" date="2017" name="Genome Announc.">
        <title>Draft Genome Sequence of Romboutsia maritimum sp. nov. Strain CCRI-22766(T), Isolated from Coastal Estuarine Mud.</title>
        <authorList>
            <person name="Maheux A.F."/>
            <person name="Boudreau D.K."/>
            <person name="Berube E."/>
            <person name="Boissinot M."/>
            <person name="Raymond F."/>
            <person name="Brodeur S."/>
            <person name="Corbeil J."/>
            <person name="Brightwell G."/>
            <person name="Broda D."/>
            <person name="Omar R.F."/>
            <person name="Bergeron M.G."/>
        </authorList>
    </citation>
    <scope>NUCLEOTIDE SEQUENCE [LARGE SCALE GENOMIC DNA]</scope>
    <source>
        <strain evidence="1 2">CCRI-22766</strain>
    </source>
</reference>
<name>A0A371IVL3_9FIRM</name>
<accession>A0A371IVL3</accession>
<dbReference type="Pfam" id="PF04464">
    <property type="entry name" value="Glyphos_transf"/>
    <property type="match status" value="1"/>
</dbReference>
<dbReference type="Proteomes" id="UP000243494">
    <property type="component" value="Unassembled WGS sequence"/>
</dbReference>
<evidence type="ECO:0000313" key="1">
    <source>
        <dbReference type="EMBL" id="RDY24522.1"/>
    </source>
</evidence>
<dbReference type="AlphaFoldDB" id="A0A371IVL3"/>
<comment type="caution">
    <text evidence="1">The sequence shown here is derived from an EMBL/GenBank/DDBJ whole genome shotgun (WGS) entry which is preliminary data.</text>
</comment>